<gene>
    <name evidence="11" type="ORF">CO137_03155</name>
</gene>
<dbReference type="SUPFAM" id="SSF52374">
    <property type="entry name" value="Nucleotidylyl transferase"/>
    <property type="match status" value="1"/>
</dbReference>
<evidence type="ECO:0000256" key="8">
    <source>
        <dbReference type="ARBA" id="ARBA00047469"/>
    </source>
</evidence>
<name>A0A2M7Z6A3_9BACT</name>
<dbReference type="GO" id="GO:0004823">
    <property type="term" value="F:leucine-tRNA ligase activity"/>
    <property type="evidence" value="ECO:0007669"/>
    <property type="project" value="UniProtKB-EC"/>
</dbReference>
<dbReference type="Pfam" id="PF00133">
    <property type="entry name" value="tRNA-synt_1"/>
    <property type="match status" value="1"/>
</dbReference>
<protein>
    <recommendedName>
        <fullName evidence="2">leucine--tRNA ligase</fullName>
        <ecNumber evidence="2">6.1.1.4</ecNumber>
    </recommendedName>
</protein>
<dbReference type="EMBL" id="PFVJ01000065">
    <property type="protein sequence ID" value="PJA89661.1"/>
    <property type="molecule type" value="Genomic_DNA"/>
</dbReference>
<accession>A0A2M7Z6A3</accession>
<dbReference type="AlphaFoldDB" id="A0A2M7Z6A3"/>
<evidence type="ECO:0000313" key="11">
    <source>
        <dbReference type="EMBL" id="PJA89661.1"/>
    </source>
</evidence>
<dbReference type="SUPFAM" id="SSF47323">
    <property type="entry name" value="Anticodon-binding domain of a subclass of class I aminoacyl-tRNA synthetases"/>
    <property type="match status" value="1"/>
</dbReference>
<dbReference type="Gene3D" id="3.40.50.620">
    <property type="entry name" value="HUPs"/>
    <property type="match status" value="1"/>
</dbReference>
<evidence type="ECO:0000256" key="2">
    <source>
        <dbReference type="ARBA" id="ARBA00013164"/>
    </source>
</evidence>
<dbReference type="PRINTS" id="PR00985">
    <property type="entry name" value="TRNASYNTHLEU"/>
</dbReference>
<dbReference type="PANTHER" id="PTHR43740:SF2">
    <property type="entry name" value="LEUCINE--TRNA LIGASE, MITOCHONDRIAL"/>
    <property type="match status" value="1"/>
</dbReference>
<dbReference type="PANTHER" id="PTHR43740">
    <property type="entry name" value="LEUCYL-TRNA SYNTHETASE"/>
    <property type="match status" value="1"/>
</dbReference>
<keyword evidence="5" id="KW-0067">ATP-binding</keyword>
<dbReference type="InterPro" id="IPR014729">
    <property type="entry name" value="Rossmann-like_a/b/a_fold"/>
</dbReference>
<evidence type="ECO:0000256" key="3">
    <source>
        <dbReference type="ARBA" id="ARBA00022598"/>
    </source>
</evidence>
<dbReference type="EC" id="6.1.1.4" evidence="2"/>
<dbReference type="GO" id="GO:0005524">
    <property type="term" value="F:ATP binding"/>
    <property type="evidence" value="ECO:0007669"/>
    <property type="project" value="UniProtKB-KW"/>
</dbReference>
<evidence type="ECO:0000313" key="12">
    <source>
        <dbReference type="Proteomes" id="UP000230843"/>
    </source>
</evidence>
<dbReference type="InterPro" id="IPR009080">
    <property type="entry name" value="tRNAsynth_Ia_anticodon-bd"/>
</dbReference>
<feature type="non-terminal residue" evidence="11">
    <location>
        <position position="1"/>
    </location>
</feature>
<dbReference type="Gene3D" id="1.10.730.10">
    <property type="entry name" value="Isoleucyl-tRNA Synthetase, Domain 1"/>
    <property type="match status" value="1"/>
</dbReference>
<feature type="domain" description="Methionyl/Valyl/Leucyl/Isoleucyl-tRNA synthetase anticodon-binding" evidence="10">
    <location>
        <begin position="169"/>
        <end position="278"/>
    </location>
</feature>
<keyword evidence="6" id="KW-0648">Protein biosynthesis</keyword>
<keyword evidence="3 11" id="KW-0436">Ligase</keyword>
<dbReference type="Proteomes" id="UP000230843">
    <property type="component" value="Unassembled WGS sequence"/>
</dbReference>
<dbReference type="GO" id="GO:0005829">
    <property type="term" value="C:cytosol"/>
    <property type="evidence" value="ECO:0007669"/>
    <property type="project" value="TreeGrafter"/>
</dbReference>
<comment type="caution">
    <text evidence="11">The sequence shown here is derived from an EMBL/GenBank/DDBJ whole genome shotgun (WGS) entry which is preliminary data.</text>
</comment>
<dbReference type="Gene3D" id="3.10.20.590">
    <property type="match status" value="1"/>
</dbReference>
<evidence type="ECO:0000256" key="6">
    <source>
        <dbReference type="ARBA" id="ARBA00022917"/>
    </source>
</evidence>
<comment type="similarity">
    <text evidence="1">Belongs to the class-I aminoacyl-tRNA synthetase family.</text>
</comment>
<organism evidence="11 12">
    <name type="scientific">Candidatus Magasanikbacteria bacterium CG_4_9_14_3_um_filter_32_9</name>
    <dbReference type="NCBI Taxonomy" id="1974644"/>
    <lineage>
        <taxon>Bacteria</taxon>
        <taxon>Candidatus Magasanikiibacteriota</taxon>
    </lineage>
</organism>
<reference evidence="12" key="1">
    <citation type="submission" date="2017-09" db="EMBL/GenBank/DDBJ databases">
        <title>Depth-based differentiation of microbial function through sediment-hosted aquifers and enrichment of novel symbionts in the deep terrestrial subsurface.</title>
        <authorList>
            <person name="Probst A.J."/>
            <person name="Ladd B."/>
            <person name="Jarett J.K."/>
            <person name="Geller-Mcgrath D.E."/>
            <person name="Sieber C.M.K."/>
            <person name="Emerson J.B."/>
            <person name="Anantharaman K."/>
            <person name="Thomas B.C."/>
            <person name="Malmstrom R."/>
            <person name="Stieglmeier M."/>
            <person name="Klingl A."/>
            <person name="Woyke T."/>
            <person name="Ryan C.M."/>
            <person name="Banfield J.F."/>
        </authorList>
    </citation>
    <scope>NUCLEOTIDE SEQUENCE [LARGE SCALE GENOMIC DNA]</scope>
</reference>
<keyword evidence="7" id="KW-0030">Aminoacyl-tRNA synthetase</keyword>
<feature type="domain" description="Aminoacyl-tRNA synthetase class Ia" evidence="9">
    <location>
        <begin position="6"/>
        <end position="134"/>
    </location>
</feature>
<evidence type="ECO:0000256" key="7">
    <source>
        <dbReference type="ARBA" id="ARBA00023146"/>
    </source>
</evidence>
<dbReference type="InterPro" id="IPR002302">
    <property type="entry name" value="Leu-tRNA-ligase"/>
</dbReference>
<dbReference type="Pfam" id="PF08264">
    <property type="entry name" value="Anticodon_1"/>
    <property type="match status" value="1"/>
</dbReference>
<proteinExistence type="inferred from homology"/>
<sequence>RCGDEAKRETDTMPNWAGSSWYFLRYLDNKNDTALASPEALKYWMPVDWYNGGMEHTTLHLLYSRFWNIFLYDIGVVPVSEPYQKRTSHGMILAENGEKMSKSRGNVVNPDEMVEKFGADALRLYIMFMGPFDQAVVWDTNGLVGMRRFLDRVVNLQDFVKENIEENKTLHKTIKKVGEDIENMSFNTSVAKMMEFVNEITKAQEISKEDLEKFLKILSPFAPHLAEELWEQFGHSESIAYDPWPEYNEEMIKDETMTVGIQINGKVRDDIEVDAEISEEEIKDLVLRREIVQKWLDGAEPKKVIYVKGKLVSIVI</sequence>
<evidence type="ECO:0000256" key="1">
    <source>
        <dbReference type="ARBA" id="ARBA00005594"/>
    </source>
</evidence>
<evidence type="ECO:0000256" key="5">
    <source>
        <dbReference type="ARBA" id="ARBA00022840"/>
    </source>
</evidence>
<dbReference type="InterPro" id="IPR013155">
    <property type="entry name" value="M/V/L/I-tRNA-synth_anticd-bd"/>
</dbReference>
<evidence type="ECO:0000259" key="10">
    <source>
        <dbReference type="Pfam" id="PF08264"/>
    </source>
</evidence>
<dbReference type="InterPro" id="IPR002300">
    <property type="entry name" value="aa-tRNA-synth_Ia"/>
</dbReference>
<dbReference type="CDD" id="cd07958">
    <property type="entry name" value="Anticodon_Ia_Leu_BEm"/>
    <property type="match status" value="1"/>
</dbReference>
<keyword evidence="4" id="KW-0547">Nucleotide-binding</keyword>
<dbReference type="FunFam" id="1.10.730.10:FF:000011">
    <property type="entry name" value="Leucine--tRNA ligase chloroplastic/mitochondrial"/>
    <property type="match status" value="1"/>
</dbReference>
<evidence type="ECO:0000256" key="4">
    <source>
        <dbReference type="ARBA" id="ARBA00022741"/>
    </source>
</evidence>
<evidence type="ECO:0000259" key="9">
    <source>
        <dbReference type="Pfam" id="PF00133"/>
    </source>
</evidence>
<dbReference type="GO" id="GO:0006429">
    <property type="term" value="P:leucyl-tRNA aminoacylation"/>
    <property type="evidence" value="ECO:0007669"/>
    <property type="project" value="InterPro"/>
</dbReference>
<comment type="catalytic activity">
    <reaction evidence="8">
        <text>tRNA(Leu) + L-leucine + ATP = L-leucyl-tRNA(Leu) + AMP + diphosphate</text>
        <dbReference type="Rhea" id="RHEA:11688"/>
        <dbReference type="Rhea" id="RHEA-COMP:9613"/>
        <dbReference type="Rhea" id="RHEA-COMP:9622"/>
        <dbReference type="ChEBI" id="CHEBI:30616"/>
        <dbReference type="ChEBI" id="CHEBI:33019"/>
        <dbReference type="ChEBI" id="CHEBI:57427"/>
        <dbReference type="ChEBI" id="CHEBI:78442"/>
        <dbReference type="ChEBI" id="CHEBI:78494"/>
        <dbReference type="ChEBI" id="CHEBI:456215"/>
        <dbReference type="EC" id="6.1.1.4"/>
    </reaction>
</comment>